<reference evidence="2 3" key="1">
    <citation type="journal article" date="2018" name="Aquat. Microb. Ecol.">
        <title>Gammaproteobacterial methanotrophs dominate.</title>
        <authorList>
            <person name="Rissanen A.J."/>
            <person name="Saarenheimo J."/>
            <person name="Tiirola M."/>
            <person name="Peura S."/>
            <person name="Aalto S.L."/>
            <person name="Karvinen A."/>
            <person name="Nykanen H."/>
        </authorList>
    </citation>
    <scope>NUCLEOTIDE SEQUENCE [LARGE SCALE GENOMIC DNA]</scope>
    <source>
        <strain evidence="2">AMbin10</strain>
    </source>
</reference>
<evidence type="ECO:0000313" key="2">
    <source>
        <dbReference type="EMBL" id="PZN81645.1"/>
    </source>
</evidence>
<dbReference type="EMBL" id="QJPH01000261">
    <property type="protein sequence ID" value="PZN81645.1"/>
    <property type="molecule type" value="Genomic_DNA"/>
</dbReference>
<gene>
    <name evidence="2" type="ORF">DM484_08055</name>
</gene>
<protein>
    <recommendedName>
        <fullName evidence="1">Trypsin-co-occurring domain-containing protein</fullName>
    </recommendedName>
</protein>
<dbReference type="AlphaFoldDB" id="A0A2W4RC47"/>
<feature type="domain" description="Trypsin-co-occurring" evidence="1">
    <location>
        <begin position="4"/>
        <end position="81"/>
    </location>
</feature>
<proteinExistence type="predicted"/>
<evidence type="ECO:0000259" key="1">
    <source>
        <dbReference type="Pfam" id="PF19631"/>
    </source>
</evidence>
<comment type="caution">
    <text evidence="2">The sequence shown here is derived from an EMBL/GenBank/DDBJ whole genome shotgun (WGS) entry which is preliminary data.</text>
</comment>
<sequence>MEQIGLAEMLVELRRELMDAQRQAAEEKLQFKLEDIEIELKVGTTQKTTGKVGMKFWVVDASADGSVEAQKLHTIKLKMKPVTDGEGSTLISSPEEK</sequence>
<accession>A0A2W4RC47</accession>
<name>A0A2W4RC47_9GAMM</name>
<dbReference type="Pfam" id="PF19631">
    <property type="entry name" value="Trypco2"/>
    <property type="match status" value="1"/>
</dbReference>
<dbReference type="InterPro" id="IPR045608">
    <property type="entry name" value="Trypco2"/>
</dbReference>
<evidence type="ECO:0000313" key="3">
    <source>
        <dbReference type="Proteomes" id="UP000249396"/>
    </source>
</evidence>
<dbReference type="Proteomes" id="UP000249396">
    <property type="component" value="Unassembled WGS sequence"/>
</dbReference>
<organism evidence="2 3">
    <name type="scientific">Candidatus Methylumidiphilus alinenensis</name>
    <dbReference type="NCBI Taxonomy" id="2202197"/>
    <lineage>
        <taxon>Bacteria</taxon>
        <taxon>Pseudomonadati</taxon>
        <taxon>Pseudomonadota</taxon>
        <taxon>Gammaproteobacteria</taxon>
        <taxon>Methylococcales</taxon>
        <taxon>Candidatus Methylumidiphilus</taxon>
    </lineage>
</organism>